<dbReference type="Proteomes" id="UP000182259">
    <property type="component" value="Chromosome III"/>
</dbReference>
<evidence type="ECO:0000313" key="1">
    <source>
        <dbReference type="EMBL" id="SGZ54153.1"/>
    </source>
</evidence>
<organism evidence="1 2">
    <name type="scientific">Sungouiella intermedia</name>
    <dbReference type="NCBI Taxonomy" id="45354"/>
    <lineage>
        <taxon>Eukaryota</taxon>
        <taxon>Fungi</taxon>
        <taxon>Dikarya</taxon>
        <taxon>Ascomycota</taxon>
        <taxon>Saccharomycotina</taxon>
        <taxon>Pichiomycetes</taxon>
        <taxon>Metschnikowiaceae</taxon>
        <taxon>Sungouiella</taxon>
    </lineage>
</organism>
<sequence length="221" mass="25888">MKDVSSAVHRTINNYQLTSQSKLLKRLNQKNEARIVANLHKRHQDRHLMELIQKRDYYTNKIHELLNGAGEQPNPALIVDDYEADYYLAKRFVKVPENVDQVRVIIAKHKQFQDEMAEEHTRILREYELKGLKLNGLAKLKAHNASSEAKRENGRNLALDGLYQRIATRQRKLSEESEAMLRELKVPFFCIDESISMDVESLLKNKKYVLNTLYKLVQSQR</sequence>
<evidence type="ECO:0000313" key="2">
    <source>
        <dbReference type="Proteomes" id="UP000182259"/>
    </source>
</evidence>
<proteinExistence type="predicted"/>
<name>A0A1L0BS13_9ASCO</name>
<accession>A0A1L0BS13</accession>
<dbReference type="EMBL" id="LT635766">
    <property type="protein sequence ID" value="SGZ54153.1"/>
    <property type="molecule type" value="Genomic_DNA"/>
</dbReference>
<gene>
    <name evidence="1" type="ORF">SAMEA4029009_CIC11G00000002766</name>
</gene>
<protein>
    <submittedName>
        <fullName evidence="1">CIC11C00000002766</fullName>
    </submittedName>
</protein>
<dbReference type="AlphaFoldDB" id="A0A1L0BS13"/>
<reference evidence="1 2" key="1">
    <citation type="submission" date="2016-10" db="EMBL/GenBank/DDBJ databases">
        <authorList>
            <person name="de Groot N.N."/>
        </authorList>
    </citation>
    <scope>NUCLEOTIDE SEQUENCE [LARGE SCALE GENOMIC DNA]</scope>
    <source>
        <strain evidence="1 2">PYCC 4715</strain>
    </source>
</reference>